<sequence length="39" mass="4717">MFLDCNDICSSNKIVLNIYKQIHLMVFYDKIILKDYFTL</sequence>
<evidence type="ECO:0000313" key="1">
    <source>
        <dbReference type="EMBL" id="RBP59710.1"/>
    </source>
</evidence>
<evidence type="ECO:0000313" key="2">
    <source>
        <dbReference type="Proteomes" id="UP000253490"/>
    </source>
</evidence>
<dbReference type="AlphaFoldDB" id="A0A366HZE9"/>
<comment type="caution">
    <text evidence="1">The sequence shown here is derived from an EMBL/GenBank/DDBJ whole genome shotgun (WGS) entry which is preliminary data.</text>
</comment>
<keyword evidence="2" id="KW-1185">Reference proteome</keyword>
<dbReference type="Proteomes" id="UP000253490">
    <property type="component" value="Unassembled WGS sequence"/>
</dbReference>
<dbReference type="EMBL" id="QNRX01000018">
    <property type="protein sequence ID" value="RBP59710.1"/>
    <property type="molecule type" value="Genomic_DNA"/>
</dbReference>
<organism evidence="1 2">
    <name type="scientific">Alkalibaculum bacchi</name>
    <dbReference type="NCBI Taxonomy" id="645887"/>
    <lineage>
        <taxon>Bacteria</taxon>
        <taxon>Bacillati</taxon>
        <taxon>Bacillota</taxon>
        <taxon>Clostridia</taxon>
        <taxon>Eubacteriales</taxon>
        <taxon>Eubacteriaceae</taxon>
        <taxon>Alkalibaculum</taxon>
    </lineage>
</organism>
<protein>
    <submittedName>
        <fullName evidence="1">Uncharacterized protein</fullName>
    </submittedName>
</protein>
<proteinExistence type="predicted"/>
<gene>
    <name evidence="1" type="ORF">DES36_11861</name>
</gene>
<name>A0A366HZE9_9FIRM</name>
<reference evidence="1 2" key="1">
    <citation type="submission" date="2018-06" db="EMBL/GenBank/DDBJ databases">
        <title>Genomic Encyclopedia of Type Strains, Phase IV (KMG-IV): sequencing the most valuable type-strain genomes for metagenomic binning, comparative biology and taxonomic classification.</title>
        <authorList>
            <person name="Goeker M."/>
        </authorList>
    </citation>
    <scope>NUCLEOTIDE SEQUENCE [LARGE SCALE GENOMIC DNA]</scope>
    <source>
        <strain evidence="1 2">DSM 22112</strain>
    </source>
</reference>
<accession>A0A366HZE9</accession>